<comment type="similarity">
    <text evidence="1">Belongs to the short-chain dehydrogenases/reductases (SDR) family.</text>
</comment>
<dbReference type="GO" id="GO:0016614">
    <property type="term" value="F:oxidoreductase activity, acting on CH-OH group of donors"/>
    <property type="evidence" value="ECO:0007669"/>
    <property type="project" value="UniProtKB-ARBA"/>
</dbReference>
<accession>A0AAW2NR45</accession>
<dbReference type="Pfam" id="PF13561">
    <property type="entry name" value="adh_short_C2"/>
    <property type="match status" value="1"/>
</dbReference>
<dbReference type="InterPro" id="IPR002347">
    <property type="entry name" value="SDR_fam"/>
</dbReference>
<evidence type="ECO:0000256" key="2">
    <source>
        <dbReference type="ARBA" id="ARBA00023002"/>
    </source>
</evidence>
<reference evidence="4" key="1">
    <citation type="submission" date="2020-06" db="EMBL/GenBank/DDBJ databases">
        <authorList>
            <person name="Li T."/>
            <person name="Hu X."/>
            <person name="Zhang T."/>
            <person name="Song X."/>
            <person name="Zhang H."/>
            <person name="Dai N."/>
            <person name="Sheng W."/>
            <person name="Hou X."/>
            <person name="Wei L."/>
        </authorList>
    </citation>
    <scope>NUCLEOTIDE SEQUENCE</scope>
    <source>
        <strain evidence="4">G02</strain>
        <tissue evidence="4">Leaf</tissue>
    </source>
</reference>
<protein>
    <submittedName>
        <fullName evidence="4">NADPH-dependent aldehyde reductase-like protein, chloroplastic</fullName>
    </submittedName>
</protein>
<evidence type="ECO:0000256" key="3">
    <source>
        <dbReference type="SAM" id="MobiDB-lite"/>
    </source>
</evidence>
<name>A0AAW2NR45_SESRA</name>
<feature type="region of interest" description="Disordered" evidence="3">
    <location>
        <begin position="1"/>
        <end position="53"/>
    </location>
</feature>
<dbReference type="AlphaFoldDB" id="A0AAW2NR45"/>
<reference evidence="4" key="2">
    <citation type="journal article" date="2024" name="Plant">
        <title>Genomic evolution and insights into agronomic trait innovations of Sesamum species.</title>
        <authorList>
            <person name="Miao H."/>
            <person name="Wang L."/>
            <person name="Qu L."/>
            <person name="Liu H."/>
            <person name="Sun Y."/>
            <person name="Le M."/>
            <person name="Wang Q."/>
            <person name="Wei S."/>
            <person name="Zheng Y."/>
            <person name="Lin W."/>
            <person name="Duan Y."/>
            <person name="Cao H."/>
            <person name="Xiong S."/>
            <person name="Wang X."/>
            <person name="Wei L."/>
            <person name="Li C."/>
            <person name="Ma Q."/>
            <person name="Ju M."/>
            <person name="Zhao R."/>
            <person name="Li G."/>
            <person name="Mu C."/>
            <person name="Tian Q."/>
            <person name="Mei H."/>
            <person name="Zhang T."/>
            <person name="Gao T."/>
            <person name="Zhang H."/>
        </authorList>
    </citation>
    <scope>NUCLEOTIDE SEQUENCE</scope>
    <source>
        <strain evidence="4">G02</strain>
    </source>
</reference>
<dbReference type="Gene3D" id="3.40.50.720">
    <property type="entry name" value="NAD(P)-binding Rossmann-like Domain"/>
    <property type="match status" value="1"/>
</dbReference>
<evidence type="ECO:0000313" key="4">
    <source>
        <dbReference type="EMBL" id="KAL0346322.1"/>
    </source>
</evidence>
<proteinExistence type="inferred from homology"/>
<dbReference type="SUPFAM" id="SSF51735">
    <property type="entry name" value="NAD(P)-binding Rossmann-fold domains"/>
    <property type="match status" value="1"/>
</dbReference>
<gene>
    <name evidence="4" type="ORF">Sradi_4463500</name>
</gene>
<dbReference type="InterPro" id="IPR036291">
    <property type="entry name" value="NAD(P)-bd_dom_sf"/>
</dbReference>
<evidence type="ECO:0000256" key="1">
    <source>
        <dbReference type="ARBA" id="ARBA00006484"/>
    </source>
</evidence>
<dbReference type="PANTHER" id="PTHR48107">
    <property type="entry name" value="NADPH-DEPENDENT ALDEHYDE REDUCTASE-LIKE PROTEIN, CHLOROPLASTIC-RELATED"/>
    <property type="match status" value="1"/>
</dbReference>
<feature type="compositionally biased region" description="Gly residues" evidence="3">
    <location>
        <begin position="1"/>
        <end position="10"/>
    </location>
</feature>
<keyword evidence="2" id="KW-0560">Oxidoreductase</keyword>
<dbReference type="EMBL" id="JACGWJ010000019">
    <property type="protein sequence ID" value="KAL0346322.1"/>
    <property type="molecule type" value="Genomic_DNA"/>
</dbReference>
<sequence length="109" mass="10921">MLDGVTGGGIDSEIRGVHSVKGGGGGNGEDTSEGAEGNGDHCECGGTRGGGDGYVLRGKTEETVKKLVEECPMGRLGEVDDVAPVVGFLASDAGEWVNGQIIRVDGGCV</sequence>
<comment type="caution">
    <text evidence="4">The sequence shown here is derived from an EMBL/GenBank/DDBJ whole genome shotgun (WGS) entry which is preliminary data.</text>
</comment>
<organism evidence="4">
    <name type="scientific">Sesamum radiatum</name>
    <name type="common">Black benniseed</name>
    <dbReference type="NCBI Taxonomy" id="300843"/>
    <lineage>
        <taxon>Eukaryota</taxon>
        <taxon>Viridiplantae</taxon>
        <taxon>Streptophyta</taxon>
        <taxon>Embryophyta</taxon>
        <taxon>Tracheophyta</taxon>
        <taxon>Spermatophyta</taxon>
        <taxon>Magnoliopsida</taxon>
        <taxon>eudicotyledons</taxon>
        <taxon>Gunneridae</taxon>
        <taxon>Pentapetalae</taxon>
        <taxon>asterids</taxon>
        <taxon>lamiids</taxon>
        <taxon>Lamiales</taxon>
        <taxon>Pedaliaceae</taxon>
        <taxon>Sesamum</taxon>
    </lineage>
</organism>
<dbReference type="PANTHER" id="PTHR48107:SF7">
    <property type="entry name" value="RE15974P"/>
    <property type="match status" value="1"/>
</dbReference>